<proteinExistence type="predicted"/>
<dbReference type="Proteomes" id="UP000222531">
    <property type="component" value="Unassembled WGS sequence"/>
</dbReference>
<dbReference type="EMBL" id="NHZO01000146">
    <property type="protein sequence ID" value="PHQ51419.1"/>
    <property type="molecule type" value="Genomic_DNA"/>
</dbReference>
<evidence type="ECO:0000256" key="1">
    <source>
        <dbReference type="SAM" id="Phobius"/>
    </source>
</evidence>
<feature type="chain" id="PRO_5044381006" evidence="2">
    <location>
        <begin position="27"/>
        <end position="101"/>
    </location>
</feature>
<evidence type="ECO:0000313" key="4">
    <source>
        <dbReference type="Proteomes" id="UP000222531"/>
    </source>
</evidence>
<comment type="caution">
    <text evidence="3">The sequence shown here is derived from an EMBL/GenBank/DDBJ whole genome shotgun (WGS) entry which is preliminary data.</text>
</comment>
<organism evidence="3 4">
    <name type="scientific">Streptomyces cinnamoneus</name>
    <name type="common">Streptoverticillium cinnamoneum</name>
    <dbReference type="NCBI Taxonomy" id="53446"/>
    <lineage>
        <taxon>Bacteria</taxon>
        <taxon>Bacillati</taxon>
        <taxon>Actinomycetota</taxon>
        <taxon>Actinomycetes</taxon>
        <taxon>Kitasatosporales</taxon>
        <taxon>Streptomycetaceae</taxon>
        <taxon>Streptomyces</taxon>
        <taxon>Streptomyces cinnamoneus group</taxon>
    </lineage>
</organism>
<keyword evidence="1" id="KW-0472">Membrane</keyword>
<evidence type="ECO:0000313" key="3">
    <source>
        <dbReference type="EMBL" id="PHQ51419.1"/>
    </source>
</evidence>
<accession>A0A2G1XJV5</accession>
<feature type="transmembrane region" description="Helical" evidence="1">
    <location>
        <begin position="65"/>
        <end position="87"/>
    </location>
</feature>
<protein>
    <submittedName>
        <fullName evidence="3">Uncharacterized protein</fullName>
    </submittedName>
</protein>
<evidence type="ECO:0000256" key="2">
    <source>
        <dbReference type="SAM" id="SignalP"/>
    </source>
</evidence>
<keyword evidence="2" id="KW-0732">Signal</keyword>
<name>A0A2G1XJV5_STRCJ</name>
<gene>
    <name evidence="3" type="ORF">BLA24_13890</name>
</gene>
<keyword evidence="4" id="KW-1185">Reference proteome</keyword>
<dbReference type="AlphaFoldDB" id="A0A2G1XJV5"/>
<keyword evidence="1" id="KW-0812">Transmembrane</keyword>
<dbReference type="RefSeq" id="WP_099199288.1">
    <property type="nucleotide sequence ID" value="NZ_JBIRXA010000002.1"/>
</dbReference>
<feature type="signal peptide" evidence="2">
    <location>
        <begin position="1"/>
        <end position="26"/>
    </location>
</feature>
<sequence length="101" mass="10242">MLYRPRRSSLLLALLVAVAPVSPAGAAPATPAAPASTSAPPANSAYPVPVVLQPVTPPADGLLDAFLPGFLASLGSGIVLTIGGWGVKKGVKRLRERRPVP</sequence>
<keyword evidence="1" id="KW-1133">Transmembrane helix</keyword>
<reference evidence="3 4" key="1">
    <citation type="journal article" date="2017" name="Biochemistry">
        <title>Identification of the Biosynthetic Pathway for the Antibiotic Bicyclomycin.</title>
        <authorList>
            <person name="Patteson J."/>
            <person name="Cai W."/>
            <person name="Johnson R.A."/>
            <person name="Santa Maria K."/>
            <person name="Li B."/>
        </authorList>
    </citation>
    <scope>NUCLEOTIDE SEQUENCE [LARGE SCALE GENOMIC DNA]</scope>
    <source>
        <strain evidence="3 4">ATCC 21532</strain>
    </source>
</reference>